<dbReference type="Pfam" id="PF13500">
    <property type="entry name" value="AAA_26"/>
    <property type="match status" value="1"/>
</dbReference>
<dbReference type="GO" id="GO:0008959">
    <property type="term" value="F:phosphate acetyltransferase activity"/>
    <property type="evidence" value="ECO:0007669"/>
    <property type="project" value="UniProtKB-EC"/>
</dbReference>
<dbReference type="InterPro" id="IPR042112">
    <property type="entry name" value="P_AcTrfase_dom2"/>
</dbReference>
<evidence type="ECO:0000313" key="17">
    <source>
        <dbReference type="Proteomes" id="UP001620520"/>
    </source>
</evidence>
<name>A0ABW8N6Y4_9MICC</name>
<dbReference type="InterPro" id="IPR002505">
    <property type="entry name" value="PTA_PTB"/>
</dbReference>
<evidence type="ECO:0000259" key="15">
    <source>
        <dbReference type="Pfam" id="PF07085"/>
    </source>
</evidence>
<comment type="domain">
    <text evidence="13">The N-terminal region seems to be important for proper quaternary structure. The C-terminal region contains the substrate-binding site.</text>
</comment>
<evidence type="ECO:0000256" key="4">
    <source>
        <dbReference type="ARBA" id="ARBA00008756"/>
    </source>
</evidence>
<dbReference type="Gene3D" id="3.40.50.300">
    <property type="entry name" value="P-loop containing nucleotide triphosphate hydrolases"/>
    <property type="match status" value="1"/>
</dbReference>
<comment type="catalytic activity">
    <reaction evidence="1 13">
        <text>acetyl-CoA + phosphate = acetyl phosphate + CoA</text>
        <dbReference type="Rhea" id="RHEA:19521"/>
        <dbReference type="ChEBI" id="CHEBI:22191"/>
        <dbReference type="ChEBI" id="CHEBI:43474"/>
        <dbReference type="ChEBI" id="CHEBI:57287"/>
        <dbReference type="ChEBI" id="CHEBI:57288"/>
        <dbReference type="EC" id="2.3.1.8"/>
    </reaction>
</comment>
<evidence type="ECO:0000256" key="9">
    <source>
        <dbReference type="ARBA" id="ARBA00022679"/>
    </source>
</evidence>
<dbReference type="NCBIfam" id="NF007233">
    <property type="entry name" value="PRK09653.1"/>
    <property type="match status" value="1"/>
</dbReference>
<comment type="function">
    <text evidence="12 13">Involved in acetate metabolism.</text>
</comment>
<feature type="domain" description="DRTGG" evidence="15">
    <location>
        <begin position="225"/>
        <end position="334"/>
    </location>
</feature>
<evidence type="ECO:0000256" key="7">
    <source>
        <dbReference type="ARBA" id="ARBA00021528"/>
    </source>
</evidence>
<evidence type="ECO:0000256" key="8">
    <source>
        <dbReference type="ARBA" id="ARBA00022490"/>
    </source>
</evidence>
<dbReference type="InterPro" id="IPR042113">
    <property type="entry name" value="P_AcTrfase_dom1"/>
</dbReference>
<dbReference type="PANTHER" id="PTHR43356:SF3">
    <property type="entry name" value="PHOSPHATE ACETYLTRANSFERASE"/>
    <property type="match status" value="1"/>
</dbReference>
<comment type="subcellular location">
    <subcellularLocation>
        <location evidence="2 13">Cytoplasm</location>
    </subcellularLocation>
</comment>
<keyword evidence="8 13" id="KW-0963">Cytoplasm</keyword>
<protein>
    <recommendedName>
        <fullName evidence="7 13">Phosphate acetyltransferase</fullName>
        <ecNumber evidence="6 13">2.3.1.8</ecNumber>
    </recommendedName>
    <alternativeName>
        <fullName evidence="11 13">Phosphotransacetylase</fullName>
    </alternativeName>
</protein>
<dbReference type="Pfam" id="PF07085">
    <property type="entry name" value="DRTGG"/>
    <property type="match status" value="1"/>
</dbReference>
<evidence type="ECO:0000256" key="5">
    <source>
        <dbReference type="ARBA" id="ARBA00009786"/>
    </source>
</evidence>
<dbReference type="InterPro" id="IPR027417">
    <property type="entry name" value="P-loop_NTPase"/>
</dbReference>
<evidence type="ECO:0000256" key="12">
    <source>
        <dbReference type="ARBA" id="ARBA00049955"/>
    </source>
</evidence>
<dbReference type="InterPro" id="IPR004614">
    <property type="entry name" value="P_AcTrfase"/>
</dbReference>
<dbReference type="InterPro" id="IPR028979">
    <property type="entry name" value="Ser_kin/Pase_Hpr-like_N_sf"/>
</dbReference>
<keyword evidence="9 13" id="KW-0808">Transferase</keyword>
<dbReference type="Pfam" id="PF01515">
    <property type="entry name" value="PTA_PTB"/>
    <property type="match status" value="1"/>
</dbReference>
<dbReference type="SUPFAM" id="SSF52540">
    <property type="entry name" value="P-loop containing nucleoside triphosphate hydrolases"/>
    <property type="match status" value="1"/>
</dbReference>
<organism evidence="16 17">
    <name type="scientific">Paenarthrobacter histidinolovorans</name>
    <dbReference type="NCBI Taxonomy" id="43664"/>
    <lineage>
        <taxon>Bacteria</taxon>
        <taxon>Bacillati</taxon>
        <taxon>Actinomycetota</taxon>
        <taxon>Actinomycetes</taxon>
        <taxon>Micrococcales</taxon>
        <taxon>Micrococcaceae</taxon>
        <taxon>Paenarthrobacter</taxon>
    </lineage>
</organism>
<dbReference type="EC" id="2.3.1.8" evidence="6 13"/>
<dbReference type="PANTHER" id="PTHR43356">
    <property type="entry name" value="PHOSPHATE ACETYLTRANSFERASE"/>
    <property type="match status" value="1"/>
</dbReference>
<comment type="pathway">
    <text evidence="3 13">Metabolic intermediate biosynthesis; acetyl-CoA biosynthesis; acetyl-CoA from acetate: step 2/2.</text>
</comment>
<dbReference type="InterPro" id="IPR050500">
    <property type="entry name" value="Phos_Acetyltrans/Butyryltrans"/>
</dbReference>
<keyword evidence="10 13" id="KW-0012">Acyltransferase</keyword>
<evidence type="ECO:0000313" key="16">
    <source>
        <dbReference type="EMBL" id="MFK4639344.1"/>
    </source>
</evidence>
<sequence>MKRRMICPEGYTMVQGVYVLSVAPEAGKSLVVLGLADALHRRTGRLGFYRPIVSGKAPADDPLLRMLQRLYKMEPARCKGGMTLADARAALADGREDEIVSRVLEEFGHIAEECDVVVVDGSDLRGPDAGTEFELNTLLATNLGLPVLAVIGAQGLGPRETAQAVADASRQLAAARSTVLSVVVNRAQPADVDAARDAVRTATGSLPGYVIPEVAEISAPTMADVAMSLSLERLSGSAELDRDVNRVNVAAMNVENFLRVLKPGNLVIVPGDRTDIVMACMASALSPELPTPSGVILTDGLVPDSYVLPLVAHATFPVFVETADACTAAQRVSHVRSEIHTGESRRVAAALGIWARSIDETELLERLALPRPATMTPLRFLNDLVERARQQKKRIVLAEGTDSRVLRAAEILRRRDVCHVTLLGNPSAVRELADAEGIEVGGITIIDPTQSPLRERFAVEYQRLRAHKGMILERAREVMLDGAYFGTMMVHLGEADGMVSGAAHTTANTIRPALEFMKSQHGNGLVSSVFFMLFPDRVLVYGDCAVVPDPTDRQLADIALASAATAAQFGVEPRVAMLSYSTGVSGAGTAVDKVRRATELVRAGRPDLAVDGPIQYDAAVDAAIASSKLPSSAVAGKATVFIFPDLNTGNNTYKAVEQSSGAVAVGPVLQGLRKPINDLSRGSTIEDIINTVAITAVQAQALN</sequence>
<comment type="similarity">
    <text evidence="5 13">In the N-terminal section; belongs to the CobB/CobQ family.</text>
</comment>
<reference evidence="16 17" key="1">
    <citation type="submission" date="2024-10" db="EMBL/GenBank/DDBJ databases">
        <title>Novel secondary metabolite-producing bacteria for plant disease control.</title>
        <authorList>
            <person name="Chevrette M."/>
        </authorList>
    </citation>
    <scope>NUCLEOTIDE SEQUENCE [LARGE SCALE GENOMIC DNA]</scope>
    <source>
        <strain evidence="16 17">J30 TE3557</strain>
    </source>
</reference>
<dbReference type="EMBL" id="JBIYEW010000003">
    <property type="protein sequence ID" value="MFK4639344.1"/>
    <property type="molecule type" value="Genomic_DNA"/>
</dbReference>
<dbReference type="InterPro" id="IPR010766">
    <property type="entry name" value="DRTGG"/>
</dbReference>
<accession>A0ABW8N6Y4</accession>
<comment type="similarity">
    <text evidence="4 13">In the C-terminal section; belongs to the phosphate acetyltransferase and butyryltransferase family.</text>
</comment>
<dbReference type="SUPFAM" id="SSF53659">
    <property type="entry name" value="Isocitrate/Isopropylmalate dehydrogenase-like"/>
    <property type="match status" value="1"/>
</dbReference>
<keyword evidence="17" id="KW-1185">Reference proteome</keyword>
<evidence type="ECO:0000256" key="10">
    <source>
        <dbReference type="ARBA" id="ARBA00023315"/>
    </source>
</evidence>
<gene>
    <name evidence="16" type="ORF">ABIA52_002233</name>
</gene>
<dbReference type="NCBIfam" id="TIGR00651">
    <property type="entry name" value="pta"/>
    <property type="match status" value="1"/>
</dbReference>
<dbReference type="PIRSF" id="PIRSF006107">
    <property type="entry name" value="PhpActrans_proteobac"/>
    <property type="match status" value="1"/>
</dbReference>
<dbReference type="InterPro" id="IPR016475">
    <property type="entry name" value="P-Actrans_bac"/>
</dbReference>
<evidence type="ECO:0000256" key="11">
    <source>
        <dbReference type="ARBA" id="ARBA00031108"/>
    </source>
</evidence>
<dbReference type="SUPFAM" id="SSF75138">
    <property type="entry name" value="HprK N-terminal domain-like"/>
    <property type="match status" value="1"/>
</dbReference>
<evidence type="ECO:0000256" key="13">
    <source>
        <dbReference type="PIRNR" id="PIRNR006107"/>
    </source>
</evidence>
<evidence type="ECO:0000259" key="14">
    <source>
        <dbReference type="Pfam" id="PF01515"/>
    </source>
</evidence>
<proteinExistence type="inferred from homology"/>
<dbReference type="Gene3D" id="3.40.1390.20">
    <property type="entry name" value="HprK N-terminal domain-like"/>
    <property type="match status" value="1"/>
</dbReference>
<evidence type="ECO:0000256" key="3">
    <source>
        <dbReference type="ARBA" id="ARBA00004989"/>
    </source>
</evidence>
<dbReference type="Gene3D" id="3.40.50.10950">
    <property type="match status" value="1"/>
</dbReference>
<evidence type="ECO:0000256" key="2">
    <source>
        <dbReference type="ARBA" id="ARBA00004496"/>
    </source>
</evidence>
<dbReference type="Gene3D" id="3.40.50.10750">
    <property type="entry name" value="Isocitrate/Isopropylmalate dehydrogenase-like"/>
    <property type="match status" value="1"/>
</dbReference>
<feature type="domain" description="Phosphate acetyl/butaryl transferase" evidence="14">
    <location>
        <begin position="380"/>
        <end position="696"/>
    </location>
</feature>
<dbReference type="NCBIfam" id="NF004167">
    <property type="entry name" value="PRK05632.1"/>
    <property type="match status" value="1"/>
</dbReference>
<evidence type="ECO:0000256" key="1">
    <source>
        <dbReference type="ARBA" id="ARBA00000705"/>
    </source>
</evidence>
<dbReference type="Proteomes" id="UP001620520">
    <property type="component" value="Unassembled WGS sequence"/>
</dbReference>
<evidence type="ECO:0000256" key="6">
    <source>
        <dbReference type="ARBA" id="ARBA00012707"/>
    </source>
</evidence>
<comment type="caution">
    <text evidence="16">The sequence shown here is derived from an EMBL/GenBank/DDBJ whole genome shotgun (WGS) entry which is preliminary data.</text>
</comment>